<evidence type="ECO:0000313" key="1">
    <source>
        <dbReference type="EMBL" id="CPR18109.1"/>
    </source>
</evidence>
<evidence type="ECO:0000313" key="2">
    <source>
        <dbReference type="Proteomes" id="UP000033187"/>
    </source>
</evidence>
<dbReference type="KEGG" id="fiy:BN1229_v1_1562"/>
<name>A0A0D6JDN3_9HYPH</name>
<keyword evidence="2" id="KW-1185">Reference proteome</keyword>
<organism evidence="1 2">
    <name type="scientific">Candidatus Filomicrobium marinum</name>
    <dbReference type="NCBI Taxonomy" id="1608628"/>
    <lineage>
        <taxon>Bacteria</taxon>
        <taxon>Pseudomonadati</taxon>
        <taxon>Pseudomonadota</taxon>
        <taxon>Alphaproteobacteria</taxon>
        <taxon>Hyphomicrobiales</taxon>
        <taxon>Hyphomicrobiaceae</taxon>
        <taxon>Filomicrobium</taxon>
    </lineage>
</organism>
<protein>
    <submittedName>
        <fullName evidence="1">Uncharacterized protein</fullName>
    </submittedName>
</protein>
<dbReference type="KEGG" id="fil:BN1229_v1_1560"/>
<gene>
    <name evidence="1" type="ORF">YBN1229_v1_1562</name>
</gene>
<sequence length="61" mass="7180">MHTYLQPLSRKSAQKTDSIMSFYNPSFAVKLTHESSNFNLWVKLFFFVAQLCGWRLRSLAH</sequence>
<accession>A0A0D6JDN3</accession>
<reference evidence="2" key="1">
    <citation type="submission" date="2015-02" db="EMBL/GenBank/DDBJ databases">
        <authorList>
            <person name="Chooi Y.-H."/>
        </authorList>
    </citation>
    <scope>NUCLEOTIDE SEQUENCE [LARGE SCALE GENOMIC DNA]</scope>
    <source>
        <strain evidence="2">strain Y</strain>
    </source>
</reference>
<dbReference type="Proteomes" id="UP000033187">
    <property type="component" value="Chromosome 1"/>
</dbReference>
<proteinExistence type="predicted"/>
<dbReference type="EMBL" id="LN829119">
    <property type="protein sequence ID" value="CPR18109.1"/>
    <property type="molecule type" value="Genomic_DNA"/>
</dbReference>
<dbReference type="AlphaFoldDB" id="A0A0D6JDN3"/>